<dbReference type="Gene3D" id="2.130.10.10">
    <property type="entry name" value="YVTN repeat-like/Quinoprotein amine dehydrogenase"/>
    <property type="match status" value="1"/>
</dbReference>
<keyword evidence="2" id="KW-0539">Nucleus</keyword>
<evidence type="ECO:0000256" key="1">
    <source>
        <dbReference type="ARBA" id="ARBA00004123"/>
    </source>
</evidence>
<name>A0A9P8TM55_WICPI</name>
<feature type="compositionally biased region" description="Acidic residues" evidence="4">
    <location>
        <begin position="507"/>
        <end position="519"/>
    </location>
</feature>
<evidence type="ECO:0000313" key="7">
    <source>
        <dbReference type="Proteomes" id="UP000774326"/>
    </source>
</evidence>
<dbReference type="GO" id="GO:0032040">
    <property type="term" value="C:small-subunit processome"/>
    <property type="evidence" value="ECO:0007669"/>
    <property type="project" value="UniProtKB-ARBA"/>
</dbReference>
<evidence type="ECO:0000259" key="5">
    <source>
        <dbReference type="Pfam" id="PF04003"/>
    </source>
</evidence>
<dbReference type="Pfam" id="PF04003">
    <property type="entry name" value="Utp12"/>
    <property type="match status" value="1"/>
</dbReference>
<dbReference type="AlphaFoldDB" id="A0A9P8TM55"/>
<feature type="domain" description="Small-subunit processome Utp12" evidence="5">
    <location>
        <begin position="408"/>
        <end position="493"/>
    </location>
</feature>
<dbReference type="InterPro" id="IPR036322">
    <property type="entry name" value="WD40_repeat_dom_sf"/>
</dbReference>
<evidence type="ECO:0000256" key="2">
    <source>
        <dbReference type="ARBA" id="ARBA00023242"/>
    </source>
</evidence>
<dbReference type="OrthoDB" id="30195at2759"/>
<dbReference type="InterPro" id="IPR015943">
    <property type="entry name" value="WD40/YVTN_repeat-like_dom_sf"/>
</dbReference>
<sequence length="597" mass="66514">MIKGAFSENGSFHACYIKKLGRAEIQIHPILKSELDHSLALTFPVTSNSEVVHLEWFSIDSDASAKEAKVSRKRKNDSSVPGSSKPESESELVYLAVFLKNGSILVYSPFKRELVNEFQTNSSVVACCFANNTKLRNAVWILHSNEIVLVELSNFRTLNKINVAAKNVKNLSSVKELKINGNDYLFITSEDAFTLIDINSKAVSNTIQVDTSTDKVRSIISSKDSQLIVCNTHSVYIVSLPEFKLANTIPYASSAIQSLFPTKAASFGVILQDLKVEIVSNILKKPTTKTIAFENSLNGVILNSLYQDQESQVFVSLYDYELRLERVQARDLKKANHIVDFSSSQETDSKVSNNSKTQRLSINAPRELTAVEELSVSNDADLIQLLASVTEDSFKLLQVLVSNTTRAKSIVAQLPEDLAQKSFKIIAFRLEQYPTESTSLNEWLKWLLISHKSITTNPANRLNLKNLKRELTKSTKSLPTFLGLQGRLELLKSQLQLRMQVSSLAAEEGEEGEEEEDEFSLLGKKNQRSNSNSNGQSEIVYVNGENDENDEEVVVTNGIQQDSENVNVDDAMNNLAEADASASTEEEEESDQEDEEF</sequence>
<comment type="subcellular location">
    <subcellularLocation>
        <location evidence="1">Nucleus</location>
    </subcellularLocation>
</comment>
<dbReference type="Proteomes" id="UP000774326">
    <property type="component" value="Unassembled WGS sequence"/>
</dbReference>
<accession>A0A9P8TM55</accession>
<evidence type="ECO:0000256" key="4">
    <source>
        <dbReference type="SAM" id="MobiDB-lite"/>
    </source>
</evidence>
<reference evidence="6" key="2">
    <citation type="submission" date="2021-01" db="EMBL/GenBank/DDBJ databases">
        <authorList>
            <person name="Schikora-Tamarit M.A."/>
        </authorList>
    </citation>
    <scope>NUCLEOTIDE SEQUENCE</scope>
    <source>
        <strain evidence="6">CBS2887</strain>
    </source>
</reference>
<dbReference type="PANTHER" id="PTHR44267:SF1">
    <property type="entry name" value="WD REPEAT-CONTAINING PROTEIN 43"/>
    <property type="match status" value="1"/>
</dbReference>
<dbReference type="InterPro" id="IPR007148">
    <property type="entry name" value="SSU_processome_Utp12"/>
</dbReference>
<evidence type="ECO:0000313" key="6">
    <source>
        <dbReference type="EMBL" id="KAH3683941.1"/>
    </source>
</evidence>
<organism evidence="6 7">
    <name type="scientific">Wickerhamomyces pijperi</name>
    <name type="common">Yeast</name>
    <name type="synonym">Pichia pijperi</name>
    <dbReference type="NCBI Taxonomy" id="599730"/>
    <lineage>
        <taxon>Eukaryota</taxon>
        <taxon>Fungi</taxon>
        <taxon>Dikarya</taxon>
        <taxon>Ascomycota</taxon>
        <taxon>Saccharomycotina</taxon>
        <taxon>Saccharomycetes</taxon>
        <taxon>Phaffomycetales</taxon>
        <taxon>Wickerhamomycetaceae</taxon>
        <taxon>Wickerhamomyces</taxon>
    </lineage>
</organism>
<dbReference type="EMBL" id="JAEUBG010002847">
    <property type="protein sequence ID" value="KAH3683941.1"/>
    <property type="molecule type" value="Genomic_DNA"/>
</dbReference>
<comment type="caution">
    <text evidence="6">The sequence shown here is derived from an EMBL/GenBank/DDBJ whole genome shotgun (WGS) entry which is preliminary data.</text>
</comment>
<comment type="similarity">
    <text evidence="3">Belongs to the UTP5 family.</text>
</comment>
<reference evidence="6" key="1">
    <citation type="journal article" date="2021" name="Open Biol.">
        <title>Shared evolutionary footprints suggest mitochondrial oxidative damage underlies multiple complex I losses in fungi.</title>
        <authorList>
            <person name="Schikora-Tamarit M.A."/>
            <person name="Marcet-Houben M."/>
            <person name="Nosek J."/>
            <person name="Gabaldon T."/>
        </authorList>
    </citation>
    <scope>NUCLEOTIDE SEQUENCE</scope>
    <source>
        <strain evidence="6">CBS2887</strain>
    </source>
</reference>
<feature type="compositionally biased region" description="Low complexity" evidence="4">
    <location>
        <begin position="528"/>
        <end position="537"/>
    </location>
</feature>
<keyword evidence="7" id="KW-1185">Reference proteome</keyword>
<dbReference type="GO" id="GO:0000462">
    <property type="term" value="P:maturation of SSU-rRNA from tricistronic rRNA transcript (SSU-rRNA, 5.8S rRNA, LSU-rRNA)"/>
    <property type="evidence" value="ECO:0007669"/>
    <property type="project" value="TreeGrafter"/>
</dbReference>
<dbReference type="PANTHER" id="PTHR44267">
    <property type="entry name" value="WD REPEAT-CONTAINING PROTEIN 43"/>
    <property type="match status" value="1"/>
</dbReference>
<evidence type="ECO:0000256" key="3">
    <source>
        <dbReference type="ARBA" id="ARBA00038335"/>
    </source>
</evidence>
<dbReference type="SUPFAM" id="SSF50978">
    <property type="entry name" value="WD40 repeat-like"/>
    <property type="match status" value="1"/>
</dbReference>
<proteinExistence type="inferred from homology"/>
<protein>
    <recommendedName>
        <fullName evidence="5">Small-subunit processome Utp12 domain-containing protein</fullName>
    </recommendedName>
</protein>
<feature type="region of interest" description="Disordered" evidence="4">
    <location>
        <begin position="505"/>
        <end position="597"/>
    </location>
</feature>
<gene>
    <name evidence="6" type="ORF">WICPIJ_005074</name>
</gene>
<dbReference type="InterPro" id="IPR052414">
    <property type="entry name" value="U3_snoRNA-assoc_WDR"/>
</dbReference>
<feature type="compositionally biased region" description="Acidic residues" evidence="4">
    <location>
        <begin position="584"/>
        <end position="597"/>
    </location>
</feature>